<feature type="compositionally biased region" description="Low complexity" evidence="1">
    <location>
        <begin position="11"/>
        <end position="20"/>
    </location>
</feature>
<keyword evidence="3" id="KW-1185">Reference proteome</keyword>
<feature type="region of interest" description="Disordered" evidence="1">
    <location>
        <begin position="27"/>
        <end position="51"/>
    </location>
</feature>
<dbReference type="EMBL" id="JBHMFI010000028">
    <property type="protein sequence ID" value="MFB9075770.1"/>
    <property type="molecule type" value="Genomic_DNA"/>
</dbReference>
<dbReference type="Pfam" id="PF11843">
    <property type="entry name" value="DUF3363"/>
    <property type="match status" value="1"/>
</dbReference>
<reference evidence="2 3" key="1">
    <citation type="submission" date="2024-09" db="EMBL/GenBank/DDBJ databases">
        <authorList>
            <person name="Sun Q."/>
            <person name="Mori K."/>
        </authorList>
    </citation>
    <scope>NUCLEOTIDE SEQUENCE [LARGE SCALE GENOMIC DNA]</scope>
    <source>
        <strain evidence="2 3">CCM 7609</strain>
    </source>
</reference>
<proteinExistence type="predicted"/>
<evidence type="ECO:0000313" key="3">
    <source>
        <dbReference type="Proteomes" id="UP001589575"/>
    </source>
</evidence>
<evidence type="ECO:0000313" key="2">
    <source>
        <dbReference type="EMBL" id="MFB9075770.1"/>
    </source>
</evidence>
<dbReference type="Proteomes" id="UP001589575">
    <property type="component" value="Unassembled WGS sequence"/>
</dbReference>
<organism evidence="2 3">
    <name type="scientific">Citricoccus parietis</name>
    <dbReference type="NCBI Taxonomy" id="592307"/>
    <lineage>
        <taxon>Bacteria</taxon>
        <taxon>Bacillati</taxon>
        <taxon>Actinomycetota</taxon>
        <taxon>Actinomycetes</taxon>
        <taxon>Micrococcales</taxon>
        <taxon>Micrococcaceae</taxon>
        <taxon>Citricoccus</taxon>
    </lineage>
</organism>
<evidence type="ECO:0000256" key="1">
    <source>
        <dbReference type="SAM" id="MobiDB-lite"/>
    </source>
</evidence>
<dbReference type="InterPro" id="IPR021795">
    <property type="entry name" value="DUF3363"/>
</dbReference>
<protein>
    <submittedName>
        <fullName evidence="2">DUF3363 domain-containing protein</fullName>
    </submittedName>
</protein>
<feature type="compositionally biased region" description="Basic residues" evidence="1">
    <location>
        <begin position="1"/>
        <end position="10"/>
    </location>
</feature>
<feature type="region of interest" description="Disordered" evidence="1">
    <location>
        <begin position="1"/>
        <end position="20"/>
    </location>
</feature>
<comment type="caution">
    <text evidence="2">The sequence shown here is derived from an EMBL/GenBank/DDBJ whole genome shotgun (WGS) entry which is preliminary data.</text>
</comment>
<accession>A0ABV5GA01</accession>
<sequence length="188" mass="20433">MISPARKHSRSASSATGGDAVGAVAVAGRRPGSEGGPHLARSRADGRRSGAVRDVGYGREVRTALTARRQWLIEQQLADGERSGIRYRDGALETLRQRELREAASGSATDLGKRFELVQMGERIEGKIKCRVDLESGSHALVERSRDFTLVPWRDVLDRNIGKAASGIMRADGINWQFGRGRNGPVIS</sequence>
<name>A0ABV5GA01_9MICC</name>
<gene>
    <name evidence="2" type="ORF">ACFFX0_33310</name>
</gene>